<reference evidence="2 3" key="1">
    <citation type="submission" date="2019-07" db="EMBL/GenBank/DDBJ databases">
        <title>Whole genome shotgun sequence of Asaia bogorensis NBRC 16594.</title>
        <authorList>
            <person name="Hosoyama A."/>
            <person name="Uohara A."/>
            <person name="Ohji S."/>
            <person name="Ichikawa N."/>
        </authorList>
    </citation>
    <scope>NUCLEOTIDE SEQUENCE [LARGE SCALE GENOMIC DNA]</scope>
    <source>
        <strain evidence="2 3">NBRC 16594</strain>
    </source>
</reference>
<dbReference type="KEGG" id="abg:Asbog_01546"/>
<protein>
    <submittedName>
        <fullName evidence="2">Uncharacterized protein</fullName>
    </submittedName>
</protein>
<dbReference type="Proteomes" id="UP000321287">
    <property type="component" value="Unassembled WGS sequence"/>
</dbReference>
<proteinExistence type="predicted"/>
<name>A0AAN4R4R7_9PROT</name>
<evidence type="ECO:0000313" key="3">
    <source>
        <dbReference type="Proteomes" id="UP000321287"/>
    </source>
</evidence>
<dbReference type="AlphaFoldDB" id="A0AAN4R4R7"/>
<feature type="region of interest" description="Disordered" evidence="1">
    <location>
        <begin position="1"/>
        <end position="41"/>
    </location>
</feature>
<evidence type="ECO:0000313" key="2">
    <source>
        <dbReference type="EMBL" id="GEL54338.1"/>
    </source>
</evidence>
<dbReference type="EMBL" id="BJVS01000007">
    <property type="protein sequence ID" value="GEL54338.1"/>
    <property type="molecule type" value="Genomic_DNA"/>
</dbReference>
<gene>
    <name evidence="2" type="ORF">ABO01nite_23450</name>
</gene>
<feature type="compositionally biased region" description="Low complexity" evidence="1">
    <location>
        <begin position="1"/>
        <end position="17"/>
    </location>
</feature>
<comment type="caution">
    <text evidence="2">The sequence shown here is derived from an EMBL/GenBank/DDBJ whole genome shotgun (WGS) entry which is preliminary data.</text>
</comment>
<keyword evidence="3" id="KW-1185">Reference proteome</keyword>
<dbReference type="GeneID" id="78226589"/>
<dbReference type="RefSeq" id="WP_062164681.1">
    <property type="nucleotide sequence ID" value="NZ_AP014690.1"/>
</dbReference>
<feature type="compositionally biased region" description="Polar residues" evidence="1">
    <location>
        <begin position="23"/>
        <end position="34"/>
    </location>
</feature>
<evidence type="ECO:0000256" key="1">
    <source>
        <dbReference type="SAM" id="MobiDB-lite"/>
    </source>
</evidence>
<sequence length="91" mass="8847">MSGTTTLSSGGSGAASAEPAANPTVSGATTTKPATVSPAPDYAYIPREPLTVLGKNCPAFAPITDAATIAEIEATGQVNHCTRVSAASLGG</sequence>
<organism evidence="2 3">
    <name type="scientific">Asaia bogorensis NBRC 16594</name>
    <dbReference type="NCBI Taxonomy" id="1231624"/>
    <lineage>
        <taxon>Bacteria</taxon>
        <taxon>Pseudomonadati</taxon>
        <taxon>Pseudomonadota</taxon>
        <taxon>Alphaproteobacteria</taxon>
        <taxon>Acetobacterales</taxon>
        <taxon>Acetobacteraceae</taxon>
        <taxon>Asaia</taxon>
    </lineage>
</organism>
<accession>A0AAN4R4R7</accession>